<dbReference type="EMBL" id="QRNO01000028">
    <property type="protein sequence ID" value="RHK50704.1"/>
    <property type="molecule type" value="Genomic_DNA"/>
</dbReference>
<dbReference type="Proteomes" id="UP000286598">
    <property type="component" value="Unassembled WGS sequence"/>
</dbReference>
<reference evidence="2 3" key="1">
    <citation type="submission" date="2018-08" db="EMBL/GenBank/DDBJ databases">
        <title>A genome reference for cultivated species of the human gut microbiota.</title>
        <authorList>
            <person name="Zou Y."/>
            <person name="Xue W."/>
            <person name="Luo G."/>
        </authorList>
    </citation>
    <scope>NUCLEOTIDE SEQUENCE [LARGE SCALE GENOMIC DNA]</scope>
    <source>
        <strain evidence="2 3">AF42-9</strain>
    </source>
</reference>
<evidence type="ECO:0000313" key="3">
    <source>
        <dbReference type="Proteomes" id="UP000286598"/>
    </source>
</evidence>
<dbReference type="AlphaFoldDB" id="A0A415GMP2"/>
<keyword evidence="1" id="KW-1133">Transmembrane helix</keyword>
<sequence>MTSHEIFMLTALVSTGIFLLQFVISVFFGDLDMDVDGDANVDFDLGSLFSFKGLVHFLIGFGWTRVLFGGDTWQTYALAVLVGMVFMLVLFYSYVLAYRLQNLRKPEKPYSLVGRAGRIYINVGDGRYTIFVKRDGAERELDVVSESGRTDYKTDQVVTIKTYRDNTYYIG</sequence>
<evidence type="ECO:0008006" key="4">
    <source>
        <dbReference type="Google" id="ProtNLM"/>
    </source>
</evidence>
<organism evidence="2 3">
    <name type="scientific">Leyella stercorea</name>
    <dbReference type="NCBI Taxonomy" id="363265"/>
    <lineage>
        <taxon>Bacteria</taxon>
        <taxon>Pseudomonadati</taxon>
        <taxon>Bacteroidota</taxon>
        <taxon>Bacteroidia</taxon>
        <taxon>Bacteroidales</taxon>
        <taxon>Prevotellaceae</taxon>
        <taxon>Leyella</taxon>
    </lineage>
</organism>
<evidence type="ECO:0000256" key="1">
    <source>
        <dbReference type="SAM" id="Phobius"/>
    </source>
</evidence>
<feature type="transmembrane region" description="Helical" evidence="1">
    <location>
        <begin position="6"/>
        <end position="29"/>
    </location>
</feature>
<keyword evidence="1" id="KW-0812">Transmembrane</keyword>
<name>A0A415GMP2_9BACT</name>
<keyword evidence="1" id="KW-0472">Membrane</keyword>
<feature type="transmembrane region" description="Helical" evidence="1">
    <location>
        <begin position="41"/>
        <end position="63"/>
    </location>
</feature>
<keyword evidence="3" id="KW-1185">Reference proteome</keyword>
<dbReference type="OrthoDB" id="189831at2"/>
<comment type="caution">
    <text evidence="2">The sequence shown here is derived from an EMBL/GenBank/DDBJ whole genome shotgun (WGS) entry which is preliminary data.</text>
</comment>
<proteinExistence type="predicted"/>
<protein>
    <recommendedName>
        <fullName evidence="4">NfeD-like C-terminal domain-containing protein</fullName>
    </recommendedName>
</protein>
<accession>A0A415GMP2</accession>
<dbReference type="RefSeq" id="WP_118355310.1">
    <property type="nucleotide sequence ID" value="NZ_CATXCZ010000029.1"/>
</dbReference>
<feature type="transmembrane region" description="Helical" evidence="1">
    <location>
        <begin position="75"/>
        <end position="98"/>
    </location>
</feature>
<gene>
    <name evidence="2" type="ORF">DW060_06765</name>
</gene>
<evidence type="ECO:0000313" key="2">
    <source>
        <dbReference type="EMBL" id="RHK50704.1"/>
    </source>
</evidence>